<dbReference type="GO" id="GO:0008061">
    <property type="term" value="F:chitin binding"/>
    <property type="evidence" value="ECO:0007669"/>
    <property type="project" value="UniProtKB-KW"/>
</dbReference>
<dbReference type="SUPFAM" id="SSF54106">
    <property type="entry name" value="LysM domain"/>
    <property type="match status" value="3"/>
</dbReference>
<organism evidence="6 7">
    <name type="scientific">Neocucurbitaria cava</name>
    <dbReference type="NCBI Taxonomy" id="798079"/>
    <lineage>
        <taxon>Eukaryota</taxon>
        <taxon>Fungi</taxon>
        <taxon>Dikarya</taxon>
        <taxon>Ascomycota</taxon>
        <taxon>Pezizomycotina</taxon>
        <taxon>Dothideomycetes</taxon>
        <taxon>Pleosporomycetidae</taxon>
        <taxon>Pleosporales</taxon>
        <taxon>Pleosporineae</taxon>
        <taxon>Cucurbitariaceae</taxon>
        <taxon>Neocucurbitaria</taxon>
    </lineage>
</organism>
<gene>
    <name evidence="6" type="ORF">N0V83_001342</name>
</gene>
<evidence type="ECO:0000256" key="3">
    <source>
        <dbReference type="ARBA" id="ARBA00023026"/>
    </source>
</evidence>
<dbReference type="SMART" id="SM00257">
    <property type="entry name" value="LysM"/>
    <property type="match status" value="3"/>
</dbReference>
<feature type="region of interest" description="Disordered" evidence="4">
    <location>
        <begin position="45"/>
        <end position="102"/>
    </location>
</feature>
<dbReference type="InterPro" id="IPR052210">
    <property type="entry name" value="LysM1-like"/>
</dbReference>
<dbReference type="CDD" id="cd00118">
    <property type="entry name" value="LysM"/>
    <property type="match status" value="3"/>
</dbReference>
<feature type="domain" description="LysM" evidence="5">
    <location>
        <begin position="111"/>
        <end position="157"/>
    </location>
</feature>
<dbReference type="Proteomes" id="UP001140560">
    <property type="component" value="Unassembled WGS sequence"/>
</dbReference>
<dbReference type="InterPro" id="IPR036779">
    <property type="entry name" value="LysM_dom_sf"/>
</dbReference>
<dbReference type="Pfam" id="PF01476">
    <property type="entry name" value="LysM"/>
    <property type="match status" value="3"/>
</dbReference>
<dbReference type="InterPro" id="IPR018392">
    <property type="entry name" value="LysM"/>
</dbReference>
<feature type="domain" description="LysM" evidence="5">
    <location>
        <begin position="280"/>
        <end position="326"/>
    </location>
</feature>
<dbReference type="PROSITE" id="PS51782">
    <property type="entry name" value="LYSM"/>
    <property type="match status" value="3"/>
</dbReference>
<evidence type="ECO:0000313" key="6">
    <source>
        <dbReference type="EMBL" id="KAJ4376061.1"/>
    </source>
</evidence>
<dbReference type="PANTHER" id="PTHR34997">
    <property type="entry name" value="AM15"/>
    <property type="match status" value="1"/>
</dbReference>
<protein>
    <recommendedName>
        <fullName evidence="5">LysM domain-containing protein</fullName>
    </recommendedName>
</protein>
<reference evidence="6" key="1">
    <citation type="submission" date="2022-10" db="EMBL/GenBank/DDBJ databases">
        <title>Tapping the CABI collections for fungal endophytes: first genome assemblies for Collariella, Neodidymelliopsis, Ascochyta clinopodiicola, Didymella pomorum, Didymosphaeria variabile, Neocosmospora piperis and Neocucurbitaria cava.</title>
        <authorList>
            <person name="Hill R."/>
        </authorList>
    </citation>
    <scope>NUCLEOTIDE SEQUENCE</scope>
    <source>
        <strain evidence="6">IMI 356814</strain>
    </source>
</reference>
<name>A0A9W8YEQ0_9PLEO</name>
<evidence type="ECO:0000256" key="1">
    <source>
        <dbReference type="ARBA" id="ARBA00022669"/>
    </source>
</evidence>
<dbReference type="Gene3D" id="3.10.350.10">
    <property type="entry name" value="LysM domain"/>
    <property type="match status" value="4"/>
</dbReference>
<feature type="region of interest" description="Disordered" evidence="4">
    <location>
        <begin position="167"/>
        <end position="187"/>
    </location>
</feature>
<proteinExistence type="predicted"/>
<evidence type="ECO:0000259" key="5">
    <source>
        <dbReference type="PROSITE" id="PS51782"/>
    </source>
</evidence>
<dbReference type="OrthoDB" id="2281372at2759"/>
<keyword evidence="3" id="KW-0843">Virulence</keyword>
<evidence type="ECO:0000256" key="2">
    <source>
        <dbReference type="ARBA" id="ARBA00022729"/>
    </source>
</evidence>
<feature type="compositionally biased region" description="Low complexity" evidence="4">
    <location>
        <begin position="48"/>
        <end position="65"/>
    </location>
</feature>
<sequence>MLGDNYATLEDFRRWNPTIGANCAGLTSGRSYCVEALFEVIPTSSAVPTSKPTSKPQSSSTKAPTTPAPTPTAKPTPSSVKAPVTSSTTTPGNGIETPVPTQPNIVSNCDKFYLVKSGDQCASIASQFGITLAKFLAWNPSAGSSCGGLWADAYACVSIIGEDATPIPSATPTPTSPGNGISTPQPTQPNLVSNCDKFYLVKSGDTCANIASANGITVAQFTAWNPAAGSSCAGLWADAYACVSIVGHEPSKPTPTPTNPGNGVQTPTPTQPGMVTNCKKFDFVKQGDTCDAITKRNNISLANFTKWNTGVGSTCTSMWAESYVCVGV</sequence>
<feature type="domain" description="LysM" evidence="5">
    <location>
        <begin position="197"/>
        <end position="243"/>
    </location>
</feature>
<feature type="compositionally biased region" description="Low complexity" evidence="4">
    <location>
        <begin position="259"/>
        <end position="271"/>
    </location>
</feature>
<dbReference type="AlphaFoldDB" id="A0A9W8YEQ0"/>
<feature type="region of interest" description="Disordered" evidence="4">
    <location>
        <begin position="251"/>
        <end position="271"/>
    </location>
</feature>
<keyword evidence="1" id="KW-0147">Chitin-binding</keyword>
<evidence type="ECO:0000256" key="4">
    <source>
        <dbReference type="SAM" id="MobiDB-lite"/>
    </source>
</evidence>
<comment type="caution">
    <text evidence="6">The sequence shown here is derived from an EMBL/GenBank/DDBJ whole genome shotgun (WGS) entry which is preliminary data.</text>
</comment>
<evidence type="ECO:0000313" key="7">
    <source>
        <dbReference type="Proteomes" id="UP001140560"/>
    </source>
</evidence>
<dbReference type="EMBL" id="JAPEUY010000002">
    <property type="protein sequence ID" value="KAJ4376061.1"/>
    <property type="molecule type" value="Genomic_DNA"/>
</dbReference>
<feature type="compositionally biased region" description="Polar residues" evidence="4">
    <location>
        <begin position="178"/>
        <end position="187"/>
    </location>
</feature>
<keyword evidence="2" id="KW-0732">Signal</keyword>
<keyword evidence="7" id="KW-1185">Reference proteome</keyword>
<dbReference type="PANTHER" id="PTHR34997:SF2">
    <property type="entry name" value="LYSM DOMAIN-CONTAINING PROTEIN-RELATED"/>
    <property type="match status" value="1"/>
</dbReference>
<accession>A0A9W8YEQ0</accession>